<keyword evidence="4" id="KW-1185">Reference proteome</keyword>
<evidence type="ECO:0000313" key="4">
    <source>
        <dbReference type="Proteomes" id="UP000003100"/>
    </source>
</evidence>
<keyword evidence="2" id="KW-0472">Membrane</keyword>
<dbReference type="AlphaFoldDB" id="C0CNK4"/>
<comment type="caution">
    <text evidence="3">The sequence shown here is derived from an EMBL/GenBank/DDBJ whole genome shotgun (WGS) entry which is preliminary data.</text>
</comment>
<reference evidence="3 4" key="1">
    <citation type="submission" date="2009-01" db="EMBL/GenBank/DDBJ databases">
        <authorList>
            <person name="Fulton L."/>
            <person name="Clifton S."/>
            <person name="Fulton B."/>
            <person name="Xu J."/>
            <person name="Minx P."/>
            <person name="Pepin K.H."/>
            <person name="Johnson M."/>
            <person name="Bhonagiri V."/>
            <person name="Nash W.E."/>
            <person name="Mardis E.R."/>
            <person name="Wilson R.K."/>
        </authorList>
    </citation>
    <scope>NUCLEOTIDE SEQUENCE [LARGE SCALE GENOMIC DNA]</scope>
    <source>
        <strain evidence="4">DSM 10507 / JCM 14656 / S5a33</strain>
    </source>
</reference>
<proteinExistence type="predicted"/>
<keyword evidence="2" id="KW-1133">Transmembrane helix</keyword>
<protein>
    <submittedName>
        <fullName evidence="3">Uncharacterized protein</fullName>
    </submittedName>
</protein>
<dbReference type="PATRIC" id="fig|476272.21.peg.1878"/>
<dbReference type="GeneID" id="86821156"/>
<accession>C0CNK4</accession>
<feature type="region of interest" description="Disordered" evidence="1">
    <location>
        <begin position="81"/>
        <end position="107"/>
    </location>
</feature>
<feature type="transmembrane region" description="Helical" evidence="2">
    <location>
        <begin position="26"/>
        <end position="47"/>
    </location>
</feature>
<evidence type="ECO:0000256" key="1">
    <source>
        <dbReference type="SAM" id="MobiDB-lite"/>
    </source>
</evidence>
<organism evidence="3 4">
    <name type="scientific">Blautia hydrogenotrophica (strain DSM 10507 / JCM 14656 / S5a33)</name>
    <name type="common">Ruminococcus hydrogenotrophicus</name>
    <dbReference type="NCBI Taxonomy" id="476272"/>
    <lineage>
        <taxon>Bacteria</taxon>
        <taxon>Bacillati</taxon>
        <taxon>Bacillota</taxon>
        <taxon>Clostridia</taxon>
        <taxon>Lachnospirales</taxon>
        <taxon>Lachnospiraceae</taxon>
        <taxon>Blautia</taxon>
    </lineage>
</organism>
<evidence type="ECO:0000256" key="2">
    <source>
        <dbReference type="SAM" id="Phobius"/>
    </source>
</evidence>
<dbReference type="HOGENOM" id="CLU_171718_0_0_9"/>
<dbReference type="eggNOG" id="ENOG5033PT0">
    <property type="taxonomic scope" value="Bacteria"/>
</dbReference>
<evidence type="ECO:0000313" key="3">
    <source>
        <dbReference type="EMBL" id="EEG48626.1"/>
    </source>
</evidence>
<name>C0CNK4_BLAHS</name>
<keyword evidence="2" id="KW-0812">Transmembrane</keyword>
<sequence>MSQKKVDAYKQKKANRDKIIKKEKRILFLEKAAGVMICLAVVVWLGYSVYGKVTQQEETKTTETVMDASAVDEYTNELAEEITDPQNTPEAENEIDEAASDGTVQEK</sequence>
<reference evidence="3 4" key="2">
    <citation type="submission" date="2009-02" db="EMBL/GenBank/DDBJ databases">
        <title>Draft genome sequence of Blautia hydrogenotrophica DSM 10507 (Ruminococcus hydrogenotrophicus DSM 10507).</title>
        <authorList>
            <person name="Sudarsanam P."/>
            <person name="Ley R."/>
            <person name="Guruge J."/>
            <person name="Turnbaugh P.J."/>
            <person name="Mahowald M."/>
            <person name="Liep D."/>
            <person name="Gordon J."/>
        </authorList>
    </citation>
    <scope>NUCLEOTIDE SEQUENCE [LARGE SCALE GENOMIC DNA]</scope>
    <source>
        <strain evidence="4">DSM 10507 / JCM 14656 / S5a33</strain>
    </source>
</reference>
<dbReference type="Proteomes" id="UP000003100">
    <property type="component" value="Unassembled WGS sequence"/>
</dbReference>
<dbReference type="EMBL" id="ACBZ01000130">
    <property type="protein sequence ID" value="EEG48626.1"/>
    <property type="molecule type" value="Genomic_DNA"/>
</dbReference>
<dbReference type="RefSeq" id="WP_005949793.1">
    <property type="nucleotide sequence ID" value="NZ_CP136423.1"/>
</dbReference>
<gene>
    <name evidence="3" type="ORF">RUMHYD_02447</name>
</gene>